<dbReference type="EMBL" id="CABVLU010000003">
    <property type="protein sequence ID" value="VVT55056.1"/>
    <property type="molecule type" value="Genomic_DNA"/>
</dbReference>
<dbReference type="Proteomes" id="UP000398389">
    <property type="component" value="Unassembled WGS sequence"/>
</dbReference>
<dbReference type="AlphaFoldDB" id="A0A5E8BUB0"/>
<reference evidence="2 3" key="1">
    <citation type="submission" date="2019-09" db="EMBL/GenBank/DDBJ databases">
        <authorList>
            <person name="Brejova B."/>
        </authorList>
    </citation>
    <scope>NUCLEOTIDE SEQUENCE [LARGE SCALE GENOMIC DNA]</scope>
</reference>
<organism evidence="2 3">
    <name type="scientific">Magnusiomyces paraingens</name>
    <dbReference type="NCBI Taxonomy" id="2606893"/>
    <lineage>
        <taxon>Eukaryota</taxon>
        <taxon>Fungi</taxon>
        <taxon>Dikarya</taxon>
        <taxon>Ascomycota</taxon>
        <taxon>Saccharomycotina</taxon>
        <taxon>Dipodascomycetes</taxon>
        <taxon>Dipodascales</taxon>
        <taxon>Dipodascaceae</taxon>
        <taxon>Magnusiomyces</taxon>
    </lineage>
</organism>
<evidence type="ECO:0000313" key="3">
    <source>
        <dbReference type="Proteomes" id="UP000398389"/>
    </source>
</evidence>
<evidence type="ECO:0000256" key="1">
    <source>
        <dbReference type="SAM" id="MobiDB-lite"/>
    </source>
</evidence>
<evidence type="ECO:0000313" key="2">
    <source>
        <dbReference type="EMBL" id="VVT55056.1"/>
    </source>
</evidence>
<gene>
    <name evidence="2" type="ORF">SAPINGB_P004405</name>
</gene>
<protein>
    <submittedName>
        <fullName evidence="2">Uncharacterized protein</fullName>
    </submittedName>
</protein>
<feature type="region of interest" description="Disordered" evidence="1">
    <location>
        <begin position="95"/>
        <end position="132"/>
    </location>
</feature>
<name>A0A5E8BUB0_9ASCO</name>
<dbReference type="RefSeq" id="XP_031855011.1">
    <property type="nucleotide sequence ID" value="XM_031999120.1"/>
</dbReference>
<sequence length="472" mass="53983">MSSLSLHRGLNKHHQISLSGDYNHQNNSYSDMYPKKLDKAFDRIEFSPSDDMFFGYPLKLDHLGDENEQELEARDFNPFSSRLSLLNHHMEHAIPLSDSDASPDEDDKTNKATAKEAAATTTMHPPPPSLHCFLSPSPFSPADLKDLNFGKLYSPILESSVRQDKSSTISTPKKLTFLKNLESIPTEADIFAIRGRITAIRATLSSTPTIDHPEALLATLSAFATEFEDISTRANYWGWAPKYFSFIYKILQGHHGPITEQAVLNYCSAVLSYLACLMTKFDYCREPSIQRYFVKKALPRLVEITGKHNTKFDTPSLAMMYICFHLNIDEAVVNFLIDIRTKTPDLFTNNNYKILRYRRAFWLGSVCNRLLIQGDLNNSSLNKELLFQCVSEAQTCYSCEREEVIKSAYNKFFYFNDKQRKYPDGETEYRNFGDSLVDIPNMIQKQMCVILKNDEGRMGGKLISRLKKLIKN</sequence>
<keyword evidence="3" id="KW-1185">Reference proteome</keyword>
<accession>A0A5E8BUB0</accession>
<dbReference type="GeneID" id="43583220"/>
<proteinExistence type="predicted"/>